<organism evidence="1 2">
    <name type="scientific">Rhynchosporium agropyri</name>
    <dbReference type="NCBI Taxonomy" id="914238"/>
    <lineage>
        <taxon>Eukaryota</taxon>
        <taxon>Fungi</taxon>
        <taxon>Dikarya</taxon>
        <taxon>Ascomycota</taxon>
        <taxon>Pezizomycotina</taxon>
        <taxon>Leotiomycetes</taxon>
        <taxon>Helotiales</taxon>
        <taxon>Ploettnerulaceae</taxon>
        <taxon>Rhynchosporium</taxon>
    </lineage>
</organism>
<sequence>MHSALRARLTSAYAKAHGYAFAHQDTKPFRALFVCDRAGKYNPKGKSSNMHPSKRHSIAHPAYRIASITAETRVAISSLAKAGILNAQIFSTLREEALGTSVSLLSKDISNLVQTERKRELGGKTPIQWLIEVYILSSFQIYYL</sequence>
<evidence type="ECO:0000313" key="2">
    <source>
        <dbReference type="Proteomes" id="UP000178912"/>
    </source>
</evidence>
<accession>A0A1E1K2N7</accession>
<dbReference type="Proteomes" id="UP000178912">
    <property type="component" value="Unassembled WGS sequence"/>
</dbReference>
<dbReference type="EMBL" id="FJUX01000012">
    <property type="protein sequence ID" value="CZS92385.1"/>
    <property type="molecule type" value="Genomic_DNA"/>
</dbReference>
<evidence type="ECO:0000313" key="1">
    <source>
        <dbReference type="EMBL" id="CZS92385.1"/>
    </source>
</evidence>
<proteinExistence type="predicted"/>
<gene>
    <name evidence="1" type="ORF">RAG0_02809</name>
</gene>
<name>A0A1E1K2N7_9HELO</name>
<reference evidence="2" key="1">
    <citation type="submission" date="2016-03" db="EMBL/GenBank/DDBJ databases">
        <authorList>
            <person name="Guldener U."/>
        </authorList>
    </citation>
    <scope>NUCLEOTIDE SEQUENCE [LARGE SCALE GENOMIC DNA]</scope>
    <source>
        <strain evidence="2">04CH-RAC-A.6.1</strain>
    </source>
</reference>
<protein>
    <submittedName>
        <fullName evidence="1">Uncharacterized protein</fullName>
    </submittedName>
</protein>
<dbReference type="OrthoDB" id="3599919at2759"/>
<dbReference type="AlphaFoldDB" id="A0A1E1K2N7"/>
<keyword evidence="2" id="KW-1185">Reference proteome</keyword>